<dbReference type="InterPro" id="IPR011989">
    <property type="entry name" value="ARM-like"/>
</dbReference>
<evidence type="ECO:0000313" key="8">
    <source>
        <dbReference type="Proteomes" id="UP000799539"/>
    </source>
</evidence>
<protein>
    <recommendedName>
        <fullName evidence="6">CPL domain-containing protein</fullName>
    </recommendedName>
</protein>
<dbReference type="AlphaFoldDB" id="A0A6A6F8M4"/>
<feature type="repeat" description="Pumilio" evidence="4">
    <location>
        <begin position="177"/>
        <end position="212"/>
    </location>
</feature>
<dbReference type="EMBL" id="ML992685">
    <property type="protein sequence ID" value="KAF2209691.1"/>
    <property type="molecule type" value="Genomic_DNA"/>
</dbReference>
<keyword evidence="2" id="KW-0694">RNA-binding</keyword>
<dbReference type="InterPro" id="IPR001313">
    <property type="entry name" value="Pumilio_RNA-bd_rpt"/>
</dbReference>
<feature type="compositionally biased region" description="Polar residues" evidence="5">
    <location>
        <begin position="73"/>
        <end position="87"/>
    </location>
</feature>
<dbReference type="Gene3D" id="1.25.10.10">
    <property type="entry name" value="Leucine-rich Repeat Variant"/>
    <property type="match status" value="1"/>
</dbReference>
<evidence type="ECO:0000256" key="2">
    <source>
        <dbReference type="ARBA" id="ARBA00022884"/>
    </source>
</evidence>
<evidence type="ECO:0000256" key="5">
    <source>
        <dbReference type="SAM" id="MobiDB-lite"/>
    </source>
</evidence>
<evidence type="ECO:0000256" key="4">
    <source>
        <dbReference type="PROSITE-ProRule" id="PRU00317"/>
    </source>
</evidence>
<dbReference type="Proteomes" id="UP000799539">
    <property type="component" value="Unassembled WGS sequence"/>
</dbReference>
<evidence type="ECO:0000313" key="7">
    <source>
        <dbReference type="EMBL" id="KAF2209691.1"/>
    </source>
</evidence>
<evidence type="ECO:0000256" key="3">
    <source>
        <dbReference type="ARBA" id="ARBA00024893"/>
    </source>
</evidence>
<comment type="function">
    <text evidence="3">RNA-binding nucleolar protein required for pre-rRNA processing. Involved in production of 18S rRNA and assembly of small ribosomal subunit.</text>
</comment>
<keyword evidence="1" id="KW-0677">Repeat</keyword>
<dbReference type="InterPro" id="IPR016024">
    <property type="entry name" value="ARM-type_fold"/>
</dbReference>
<feature type="compositionally biased region" description="Acidic residues" evidence="5">
    <location>
        <begin position="44"/>
        <end position="57"/>
    </location>
</feature>
<dbReference type="PANTHER" id="PTHR13389">
    <property type="entry name" value="PUMILIO HOMOLOG 3"/>
    <property type="match status" value="1"/>
</dbReference>
<feature type="domain" description="CPL" evidence="6">
    <location>
        <begin position="444"/>
        <end position="576"/>
    </location>
</feature>
<dbReference type="PROSITE" id="PS50302">
    <property type="entry name" value="PUM"/>
    <property type="match status" value="1"/>
</dbReference>
<evidence type="ECO:0000259" key="6">
    <source>
        <dbReference type="Pfam" id="PF08144"/>
    </source>
</evidence>
<reference evidence="7" key="1">
    <citation type="journal article" date="2020" name="Stud. Mycol.">
        <title>101 Dothideomycetes genomes: a test case for predicting lifestyles and emergence of pathogens.</title>
        <authorList>
            <person name="Haridas S."/>
            <person name="Albert R."/>
            <person name="Binder M."/>
            <person name="Bloem J."/>
            <person name="Labutti K."/>
            <person name="Salamov A."/>
            <person name="Andreopoulos B."/>
            <person name="Baker S."/>
            <person name="Barry K."/>
            <person name="Bills G."/>
            <person name="Bluhm B."/>
            <person name="Cannon C."/>
            <person name="Castanera R."/>
            <person name="Culley D."/>
            <person name="Daum C."/>
            <person name="Ezra D."/>
            <person name="Gonzalez J."/>
            <person name="Henrissat B."/>
            <person name="Kuo A."/>
            <person name="Liang C."/>
            <person name="Lipzen A."/>
            <person name="Lutzoni F."/>
            <person name="Magnuson J."/>
            <person name="Mondo S."/>
            <person name="Nolan M."/>
            <person name="Ohm R."/>
            <person name="Pangilinan J."/>
            <person name="Park H.-J."/>
            <person name="Ramirez L."/>
            <person name="Alfaro M."/>
            <person name="Sun H."/>
            <person name="Tritt A."/>
            <person name="Yoshinaga Y."/>
            <person name="Zwiers L.-H."/>
            <person name="Turgeon B."/>
            <person name="Goodwin S."/>
            <person name="Spatafora J."/>
            <person name="Crous P."/>
            <person name="Grigoriev I."/>
        </authorList>
    </citation>
    <scope>NUCLEOTIDE SEQUENCE</scope>
    <source>
        <strain evidence="7">SCOH1-5</strain>
    </source>
</reference>
<feature type="compositionally biased region" description="Basic and acidic residues" evidence="5">
    <location>
        <begin position="9"/>
        <end position="39"/>
    </location>
</feature>
<dbReference type="Pfam" id="PF08144">
    <property type="entry name" value="CPL"/>
    <property type="match status" value="1"/>
</dbReference>
<organism evidence="7 8">
    <name type="scientific">Cercospora zeae-maydis SCOH1-5</name>
    <dbReference type="NCBI Taxonomy" id="717836"/>
    <lineage>
        <taxon>Eukaryota</taxon>
        <taxon>Fungi</taxon>
        <taxon>Dikarya</taxon>
        <taxon>Ascomycota</taxon>
        <taxon>Pezizomycotina</taxon>
        <taxon>Dothideomycetes</taxon>
        <taxon>Dothideomycetidae</taxon>
        <taxon>Mycosphaerellales</taxon>
        <taxon>Mycosphaerellaceae</taxon>
        <taxon>Cercospora</taxon>
    </lineage>
</organism>
<dbReference type="GO" id="GO:0003729">
    <property type="term" value="F:mRNA binding"/>
    <property type="evidence" value="ECO:0007669"/>
    <property type="project" value="TreeGrafter"/>
</dbReference>
<dbReference type="OrthoDB" id="497380at2759"/>
<dbReference type="GO" id="GO:0006417">
    <property type="term" value="P:regulation of translation"/>
    <property type="evidence" value="ECO:0007669"/>
    <property type="project" value="TreeGrafter"/>
</dbReference>
<keyword evidence="8" id="KW-1185">Reference proteome</keyword>
<dbReference type="GO" id="GO:0005730">
    <property type="term" value="C:nucleolus"/>
    <property type="evidence" value="ECO:0007669"/>
    <property type="project" value="TreeGrafter"/>
</dbReference>
<evidence type="ECO:0000256" key="1">
    <source>
        <dbReference type="ARBA" id="ARBA00022737"/>
    </source>
</evidence>
<dbReference type="InterPro" id="IPR012959">
    <property type="entry name" value="CPL_dom"/>
</dbReference>
<accession>A0A6A6F8M4</accession>
<feature type="region of interest" description="Disordered" evidence="5">
    <location>
        <begin position="641"/>
        <end position="690"/>
    </location>
</feature>
<gene>
    <name evidence="7" type="ORF">CERZMDRAFT_100101</name>
</gene>
<name>A0A6A6F8M4_9PEZI</name>
<dbReference type="PANTHER" id="PTHR13389:SF0">
    <property type="entry name" value="PUMILIO HOMOLOG 3"/>
    <property type="match status" value="1"/>
</dbReference>
<feature type="region of interest" description="Disordered" evidence="5">
    <location>
        <begin position="1"/>
        <end position="110"/>
    </location>
</feature>
<dbReference type="InterPro" id="IPR040059">
    <property type="entry name" value="PUM3"/>
</dbReference>
<sequence length="690" mass="76723">MSNKMGGIKRKEAPSAAVKSEKKQKTSGYKHEKPAKPSRLEQAANDDGDDEDHDDADTSAMNSERANMVKKPMSNTNAKFKLDTSSAEAHAKQRQLAKERKAAKPNADVVHRSKQLWEKLRRKSHVPKEEREELLNELFSIIDGRVRDFVFKHDSVRVVQCAIKYARPAQLKSIVKELQNDVRDLVESRYGKFLVAKMVVQGDRADKDMIIPQFYGNIKRLINHPEASWILDDIYRQVASPQQKAMMLREWYGAEYAIEGKQYTKKAPPADVTADLVKILEANPEKRKPMLGYLKQLINNLIQKKMTGFTMLHDAMLQYFLALEPESEEHSEFLEILRNDIDAEENDGGGDLYRNLAFTKSGSRLVCLALAHGSAKARKQILKCFKDHIETMAFDTHARMVLVVGLDVTDDTKLTSQTVLAELLGLKNEDTKSKHDRLEAMITNLNSRLPILFPLAGTAKWLCQAGEKEAMERIHAIRATTSKKAPSQRREELLKTISEPLLGLVADRASNLITSSFGTQAISEVLLSCTASNRATAAEAVAALAEGDPLSEDHIAKDAAVGRMLKTLVTGGAFDAATKTVELSDPRLGFGAALYPQIKEHIVSWATSDSSFVVVALLESEDVDEDIQKKVKKALEKGKKEIKKAAEGGSKSKSKAENTNGEEERNGKNKKRKVENKGNAGARILLEKLG</sequence>
<dbReference type="SUPFAM" id="SSF48371">
    <property type="entry name" value="ARM repeat"/>
    <property type="match status" value="1"/>
</dbReference>
<proteinExistence type="predicted"/>
<dbReference type="SMART" id="SM00025">
    <property type="entry name" value="Pumilio"/>
    <property type="match status" value="4"/>
</dbReference>